<feature type="region of interest" description="Disordered" evidence="12">
    <location>
        <begin position="128"/>
        <end position="164"/>
    </location>
</feature>
<evidence type="ECO:0000313" key="16">
    <source>
        <dbReference type="EMBL" id="CAF3595755.1"/>
    </source>
</evidence>
<dbReference type="GO" id="GO:0072542">
    <property type="term" value="F:protein phosphatase activator activity"/>
    <property type="evidence" value="ECO:0007669"/>
    <property type="project" value="TreeGrafter"/>
</dbReference>
<sequence length="1193" mass="133504">MFNSGSTSTPSNTSLFATFTPVNPNRTTTSSLFGNTTITQPNTLTSTPFASTSLFGAATPPTTTLQIPSTGTGTIHRFDAVLGVDKINKNGIQTQIRTKIFNLCAMPTYEKKSTEELRLEDYLDNRKFPSPTTSPFPSASSTTSLFGGQTTTNPATNTSIFGTNTTTTSSPLTATLFGNKPAISTASTLPFSFGAPTTTTPAPFSFGASTTTTSNPTAPFGNTVPTTGTITSTSPFAFGGTSQAPTTTTIPAFSFGNTTSLFPAANTTTAGSSFGFPTAKPTTSTFSFTPTTATSIAPSFSLFPTATTAAPTLFTTSNQLVTTLNVINTQSSVDTRTHLQLFQTMLNIQPFNSELGFLARNIKPNIGLDRARIRTVPDSSNSHPLNNVFSPLLAKPSVLASSTSTPPSTLANPLPNHSHTLPSVLLPSSTTNTSMILFGKRKLADSFLDDDDDNSLMMDDGPSLSINKISKTNVLKRPRILDMNKIRSVVLGGGGTGGGGGGGVNNEILTKEENYSDTFIVKSTSDNLSGWKKFSTYDAYLASKKQQIENIKISDDDDNINNNDKQINFNENKFERERAFRLPKLTHDDYYTKPTIDELRNYFNEKGQCLVKEFTVGREHYGSVTFQGSKINLAGLDLNQLIEIGRRQITVYPDDNNKPAEGEELNCQAIISLLGVYPIDRSISNSGEEVTDPDRLIEMNYGNYLRDMTKKFHGQFLDYDVYTGTWTFKRHQCNKMSYNLPENDPFLKKQTIRARKKRLQESSRLGYKNLHQELEPLPLLKETSIDQQEKLFIEKLKQCCVLFDFSDCVIDLKSKEIKRACLNEIVDYITVTKNCLTENVYPEVMKMVSTNLFRVLPPIGPDSLSDEIGVEDEEPTFEATWPHTQIVYEFFLRFLESHDFQPNIAKKSIDQKFVLQLLELFDSEDPRERDFLKTILHRIYGKFLGLRAFTRKQLNNIFLRFVYEYERFNGIAELLEILGSIINGFAIPLKEEHKVFLARILIPLHKVHSLSLFHPQLTYCIIQFIEKESSLGELIIKGLLKYWPKTCSTKEILFVNELEEILDIIDSKTFRTISIPLFQQITRSATSSHFQVAERSLAIWSNEYIVQLVEENLEEILPILLPPLWRISKTHWNANITTLTYNLLKNLMDINKKLCDDVLNTLRDDEKKLMIKEQDRTNLWQRLEQISLEKQTQ</sequence>
<keyword evidence="10" id="KW-0906">Nuclear pore complex</keyword>
<evidence type="ECO:0000256" key="5">
    <source>
        <dbReference type="ARBA" id="ARBA00013472"/>
    </source>
</evidence>
<evidence type="ECO:0000256" key="3">
    <source>
        <dbReference type="ARBA" id="ARBA00008926"/>
    </source>
</evidence>
<dbReference type="InterPro" id="IPR036903">
    <property type="entry name" value="Nup98_auto-Pept-S59_dom_sf"/>
</dbReference>
<keyword evidence="11" id="KW-0539">Nucleus</keyword>
<dbReference type="EMBL" id="CAJOBE010000205">
    <property type="protein sequence ID" value="CAF3595755.1"/>
    <property type="molecule type" value="Genomic_DNA"/>
</dbReference>
<evidence type="ECO:0000313" key="17">
    <source>
        <dbReference type="Proteomes" id="UP000663889"/>
    </source>
</evidence>
<keyword evidence="6" id="KW-0813">Transport</keyword>
<evidence type="ECO:0000256" key="12">
    <source>
        <dbReference type="SAM" id="MobiDB-lite"/>
    </source>
</evidence>
<feature type="compositionally biased region" description="Low complexity" evidence="12">
    <location>
        <begin position="128"/>
        <end position="144"/>
    </location>
</feature>
<evidence type="ECO:0000256" key="6">
    <source>
        <dbReference type="ARBA" id="ARBA00022448"/>
    </source>
</evidence>
<evidence type="ECO:0000259" key="13">
    <source>
        <dbReference type="PROSITE" id="PS51434"/>
    </source>
</evidence>
<feature type="compositionally biased region" description="Low complexity" evidence="12">
    <location>
        <begin position="155"/>
        <end position="164"/>
    </location>
</feature>
<dbReference type="Proteomes" id="UP000663874">
    <property type="component" value="Unassembled WGS sequence"/>
</dbReference>
<gene>
    <name evidence="16" type="ORF">FNK824_LOCUS3155</name>
    <name evidence="14" type="ORF">RFH988_LOCUS7208</name>
    <name evidence="15" type="ORF">SEV965_LOCUS7484</name>
</gene>
<evidence type="ECO:0000256" key="2">
    <source>
        <dbReference type="ARBA" id="ARBA00004620"/>
    </source>
</evidence>
<evidence type="ECO:0000256" key="7">
    <source>
        <dbReference type="ARBA" id="ARBA00022816"/>
    </source>
</evidence>
<dbReference type="PANTHER" id="PTHR10257:SF5">
    <property type="entry name" value="WIDERBORST, ISOFORM H"/>
    <property type="match status" value="1"/>
</dbReference>
<dbReference type="GO" id="GO:0000159">
    <property type="term" value="C:protein phosphatase type 2A complex"/>
    <property type="evidence" value="ECO:0007669"/>
    <property type="project" value="InterPro"/>
</dbReference>
<comment type="subcellular location">
    <subcellularLocation>
        <location evidence="2">Nucleus membrane</location>
        <topology evidence="2">Peripheral membrane protein</topology>
        <orientation evidence="2">Nucleoplasmic side</orientation>
    </subcellularLocation>
    <subcellularLocation>
        <location evidence="1">Nucleus</location>
        <location evidence="1">Nuclear pore complex</location>
    </subcellularLocation>
</comment>
<dbReference type="GO" id="GO:0005829">
    <property type="term" value="C:cytosol"/>
    <property type="evidence" value="ECO:0007669"/>
    <property type="project" value="TreeGrafter"/>
</dbReference>
<keyword evidence="8" id="KW-0653">Protein transport</keyword>
<accession>A0A814C119</accession>
<protein>
    <recommendedName>
        <fullName evidence="5">Nuclear pore complex protein Nup98-Nup96</fullName>
    </recommendedName>
</protein>
<dbReference type="GO" id="GO:0017056">
    <property type="term" value="F:structural constituent of nuclear pore"/>
    <property type="evidence" value="ECO:0007669"/>
    <property type="project" value="InterPro"/>
</dbReference>
<dbReference type="FunFam" id="1.10.10.2360:FF:000001">
    <property type="entry name" value="Nuclear pore complex protein Nup98-Nup96"/>
    <property type="match status" value="1"/>
</dbReference>
<dbReference type="AlphaFoldDB" id="A0A814C119"/>
<keyword evidence="7" id="KW-0509">mRNA transport</keyword>
<dbReference type="Pfam" id="PF21240">
    <property type="entry name" value="Nup98_GLEBS"/>
    <property type="match status" value="1"/>
</dbReference>
<name>A0A814C119_9BILA</name>
<dbReference type="SUPFAM" id="SSF48371">
    <property type="entry name" value="ARM repeat"/>
    <property type="match status" value="1"/>
</dbReference>
<feature type="domain" description="Peptidase S59" evidence="13">
    <location>
        <begin position="587"/>
        <end position="733"/>
    </location>
</feature>
<dbReference type="Gene3D" id="1.25.10.10">
    <property type="entry name" value="Leucine-rich Repeat Variant"/>
    <property type="match status" value="1"/>
</dbReference>
<comment type="similarity">
    <text evidence="4">Belongs to the phosphatase 2A regulatory subunit B56 family.</text>
</comment>
<dbReference type="PANTHER" id="PTHR10257">
    <property type="entry name" value="SERINE/THREONINE PROTEIN PHOSPHATASE 2A PP2A REGULATORY SUBUNIT B"/>
    <property type="match status" value="1"/>
</dbReference>
<dbReference type="GO" id="GO:0031965">
    <property type="term" value="C:nuclear membrane"/>
    <property type="evidence" value="ECO:0007669"/>
    <property type="project" value="UniProtKB-SubCell"/>
</dbReference>
<evidence type="ECO:0000256" key="10">
    <source>
        <dbReference type="ARBA" id="ARBA00023132"/>
    </source>
</evidence>
<evidence type="ECO:0000256" key="8">
    <source>
        <dbReference type="ARBA" id="ARBA00022927"/>
    </source>
</evidence>
<dbReference type="EMBL" id="CAJNOO010000226">
    <property type="protein sequence ID" value="CAF0865777.1"/>
    <property type="molecule type" value="Genomic_DNA"/>
</dbReference>
<dbReference type="FunFam" id="1.25.10.10:FF:000010">
    <property type="entry name" value="Serine/threonine-protein phosphatase 2A 56 kDa regulatory subunit"/>
    <property type="match status" value="1"/>
</dbReference>
<evidence type="ECO:0000256" key="9">
    <source>
        <dbReference type="ARBA" id="ARBA00023010"/>
    </source>
</evidence>
<dbReference type="Proteomes" id="UP000663889">
    <property type="component" value="Unassembled WGS sequence"/>
</dbReference>
<comment type="caution">
    <text evidence="15">The sequence shown here is derived from an EMBL/GenBank/DDBJ whole genome shotgun (WGS) entry which is preliminary data.</text>
</comment>
<evidence type="ECO:0000256" key="4">
    <source>
        <dbReference type="ARBA" id="ARBA00009745"/>
    </source>
</evidence>
<dbReference type="InterPro" id="IPR002554">
    <property type="entry name" value="PP2A_B56"/>
</dbReference>
<dbReference type="PROSITE" id="PS51434">
    <property type="entry name" value="NUP_C"/>
    <property type="match status" value="1"/>
</dbReference>
<reference evidence="15" key="1">
    <citation type="submission" date="2021-02" db="EMBL/GenBank/DDBJ databases">
        <authorList>
            <person name="Nowell W R."/>
        </authorList>
    </citation>
    <scope>NUCLEOTIDE SEQUENCE</scope>
</reference>
<dbReference type="Pfam" id="PF01603">
    <property type="entry name" value="B56"/>
    <property type="match status" value="1"/>
</dbReference>
<dbReference type="InterPro" id="IPR011989">
    <property type="entry name" value="ARM-like"/>
</dbReference>
<dbReference type="InterPro" id="IPR016024">
    <property type="entry name" value="ARM-type_fold"/>
</dbReference>
<dbReference type="Proteomes" id="UP000663882">
    <property type="component" value="Unassembled WGS sequence"/>
</dbReference>
<dbReference type="SUPFAM" id="SSF82215">
    <property type="entry name" value="C-terminal autoproteolytic domain of nucleoporin nup98"/>
    <property type="match status" value="1"/>
</dbReference>
<evidence type="ECO:0000256" key="1">
    <source>
        <dbReference type="ARBA" id="ARBA00004567"/>
    </source>
</evidence>
<dbReference type="GO" id="GO:0015031">
    <property type="term" value="P:protein transport"/>
    <property type="evidence" value="ECO:0007669"/>
    <property type="project" value="UniProtKB-KW"/>
</dbReference>
<evidence type="ECO:0000256" key="11">
    <source>
        <dbReference type="ARBA" id="ARBA00023242"/>
    </source>
</evidence>
<dbReference type="InterPro" id="IPR007230">
    <property type="entry name" value="Nup98_auto-Pept-S59_dom"/>
</dbReference>
<dbReference type="OrthoDB" id="3797628at2759"/>
<dbReference type="GO" id="GO:0007165">
    <property type="term" value="P:signal transduction"/>
    <property type="evidence" value="ECO:0007669"/>
    <property type="project" value="InterPro"/>
</dbReference>
<evidence type="ECO:0000313" key="15">
    <source>
        <dbReference type="EMBL" id="CAF0936814.1"/>
    </source>
</evidence>
<dbReference type="Pfam" id="PF04096">
    <property type="entry name" value="Nucleoporin2"/>
    <property type="match status" value="1"/>
</dbReference>
<dbReference type="GO" id="GO:0005643">
    <property type="term" value="C:nuclear pore"/>
    <property type="evidence" value="ECO:0007669"/>
    <property type="project" value="UniProtKB-SubCell"/>
</dbReference>
<organism evidence="15 17">
    <name type="scientific">Rotaria sordida</name>
    <dbReference type="NCBI Taxonomy" id="392033"/>
    <lineage>
        <taxon>Eukaryota</taxon>
        <taxon>Metazoa</taxon>
        <taxon>Spiralia</taxon>
        <taxon>Gnathifera</taxon>
        <taxon>Rotifera</taxon>
        <taxon>Eurotatoria</taxon>
        <taxon>Bdelloidea</taxon>
        <taxon>Philodinida</taxon>
        <taxon>Philodinidae</taxon>
        <taxon>Rotaria</taxon>
    </lineage>
</organism>
<dbReference type="GO" id="GO:0051028">
    <property type="term" value="P:mRNA transport"/>
    <property type="evidence" value="ECO:0007669"/>
    <property type="project" value="UniProtKB-KW"/>
</dbReference>
<feature type="compositionally biased region" description="Polar residues" evidence="12">
    <location>
        <begin position="145"/>
        <end position="154"/>
    </location>
</feature>
<dbReference type="Gene3D" id="3.30.1610.10">
    <property type="entry name" value="Peptidase S59, nucleoporin"/>
    <property type="match status" value="1"/>
</dbReference>
<dbReference type="Gene3D" id="1.10.10.2360">
    <property type="match status" value="1"/>
</dbReference>
<keyword evidence="9" id="KW-0811">Translocation</keyword>
<dbReference type="EMBL" id="CAJNOU010000261">
    <property type="protein sequence ID" value="CAF0936814.1"/>
    <property type="molecule type" value="Genomic_DNA"/>
</dbReference>
<comment type="similarity">
    <text evidence="3">Belongs to the nucleoporin GLFG family.</text>
</comment>
<evidence type="ECO:0000313" key="14">
    <source>
        <dbReference type="EMBL" id="CAF0865777.1"/>
    </source>
</evidence>
<proteinExistence type="inferred from homology"/>